<proteinExistence type="predicted"/>
<feature type="domain" description="DDE Tnp4" evidence="4">
    <location>
        <begin position="191"/>
        <end position="337"/>
    </location>
</feature>
<name>A0A9K3KD85_9STRA</name>
<organism evidence="5 6">
    <name type="scientific">Nitzschia inconspicua</name>
    <dbReference type="NCBI Taxonomy" id="303405"/>
    <lineage>
        <taxon>Eukaryota</taxon>
        <taxon>Sar</taxon>
        <taxon>Stramenopiles</taxon>
        <taxon>Ochrophyta</taxon>
        <taxon>Bacillariophyta</taxon>
        <taxon>Bacillariophyceae</taxon>
        <taxon>Bacillariophycidae</taxon>
        <taxon>Bacillariales</taxon>
        <taxon>Bacillariaceae</taxon>
        <taxon>Nitzschia</taxon>
    </lineage>
</organism>
<dbReference type="InterPro" id="IPR027806">
    <property type="entry name" value="HARBI1_dom"/>
</dbReference>
<dbReference type="OrthoDB" id="40315at2759"/>
<feature type="region of interest" description="Disordered" evidence="3">
    <location>
        <begin position="33"/>
        <end position="66"/>
    </location>
</feature>
<dbReference type="GO" id="GO:0046872">
    <property type="term" value="F:metal ion binding"/>
    <property type="evidence" value="ECO:0007669"/>
    <property type="project" value="UniProtKB-KW"/>
</dbReference>
<keyword evidence="6" id="KW-1185">Reference proteome</keyword>
<evidence type="ECO:0000256" key="1">
    <source>
        <dbReference type="ARBA" id="ARBA00001968"/>
    </source>
</evidence>
<evidence type="ECO:0000259" key="4">
    <source>
        <dbReference type="Pfam" id="PF13359"/>
    </source>
</evidence>
<reference evidence="5" key="2">
    <citation type="submission" date="2021-04" db="EMBL/GenBank/DDBJ databases">
        <authorList>
            <person name="Podell S."/>
        </authorList>
    </citation>
    <scope>NUCLEOTIDE SEQUENCE</scope>
    <source>
        <strain evidence="5">Hildebrandi</strain>
    </source>
</reference>
<evidence type="ECO:0000313" key="5">
    <source>
        <dbReference type="EMBL" id="KAG7341498.1"/>
    </source>
</evidence>
<gene>
    <name evidence="5" type="ORF">IV203_023450</name>
</gene>
<dbReference type="Pfam" id="PF13359">
    <property type="entry name" value="DDE_Tnp_4"/>
    <property type="match status" value="1"/>
</dbReference>
<sequence length="352" mass="39991">MAHRRRPKVEQPSSDEDDEDVLSRLRNLQMSSGLGVSAIQHRNNNRKTNTRNENVSTIKNDEPPLPLPSDDVEALLSLGLYLVGFGETRQGSSIIRMRRFRAFFGVGPKAIKSIHDDLNRKGHKVTADKLFMAMNWLFTYDTEHVLSGRWKLNEKTIRESVRKVVQQVQSLKDDTIKWEDYTGDDIFIISVDGVHCRIQEVRKDPGAKWYDHKTNSAGVAYEVALGIRSGRIVWIRGPFPASRHDITTFRGEDDPGNGLIDQIPDGMRGIGDSAYRSEPTKMSVSQRGDGLEVKKFKARVKARQETLFSRLKAFNILNHAFRHGFDAHKQCFEACSVAVQYDIDNGHPLFEI</sequence>
<dbReference type="Proteomes" id="UP000693970">
    <property type="component" value="Unassembled WGS sequence"/>
</dbReference>
<protein>
    <recommendedName>
        <fullName evidence="4">DDE Tnp4 domain-containing protein</fullName>
    </recommendedName>
</protein>
<evidence type="ECO:0000256" key="3">
    <source>
        <dbReference type="SAM" id="MobiDB-lite"/>
    </source>
</evidence>
<dbReference type="EMBL" id="JAGRRH010000026">
    <property type="protein sequence ID" value="KAG7341498.1"/>
    <property type="molecule type" value="Genomic_DNA"/>
</dbReference>
<reference evidence="5" key="1">
    <citation type="journal article" date="2021" name="Sci. Rep.">
        <title>Diploid genomic architecture of Nitzschia inconspicua, an elite biomass production diatom.</title>
        <authorList>
            <person name="Oliver A."/>
            <person name="Podell S."/>
            <person name="Pinowska A."/>
            <person name="Traller J.C."/>
            <person name="Smith S.R."/>
            <person name="McClure R."/>
            <person name="Beliaev A."/>
            <person name="Bohutskyi P."/>
            <person name="Hill E.A."/>
            <person name="Rabines A."/>
            <person name="Zheng H."/>
            <person name="Allen L.Z."/>
            <person name="Kuo A."/>
            <person name="Grigoriev I.V."/>
            <person name="Allen A.E."/>
            <person name="Hazlebeck D."/>
            <person name="Allen E.E."/>
        </authorList>
    </citation>
    <scope>NUCLEOTIDE SEQUENCE</scope>
    <source>
        <strain evidence="5">Hildebrandi</strain>
    </source>
</reference>
<keyword evidence="2" id="KW-0479">Metal-binding</keyword>
<comment type="caution">
    <text evidence="5">The sequence shown here is derived from an EMBL/GenBank/DDBJ whole genome shotgun (WGS) entry which is preliminary data.</text>
</comment>
<accession>A0A9K3KD85</accession>
<evidence type="ECO:0000256" key="2">
    <source>
        <dbReference type="ARBA" id="ARBA00022723"/>
    </source>
</evidence>
<comment type="cofactor">
    <cofactor evidence="1">
        <name>a divalent metal cation</name>
        <dbReference type="ChEBI" id="CHEBI:60240"/>
    </cofactor>
</comment>
<evidence type="ECO:0000313" key="6">
    <source>
        <dbReference type="Proteomes" id="UP000693970"/>
    </source>
</evidence>
<dbReference type="AlphaFoldDB" id="A0A9K3KD85"/>
<feature type="region of interest" description="Disordered" evidence="3">
    <location>
        <begin position="1"/>
        <end position="20"/>
    </location>
</feature>